<dbReference type="EMBL" id="JACSDY010000001">
    <property type="protein sequence ID" value="KAF7439346.1"/>
    <property type="molecule type" value="Genomic_DNA"/>
</dbReference>
<sequence>MKYRGESFAGTLFTSFHGGTEEWDRTGREHRNGESLCCRFPFVEFRGYRPEISLEGKVITDLWLSSFRLDTENGDI</sequence>
<name>A0A834PIH9_VESPE</name>
<keyword evidence="2" id="KW-1185">Reference proteome</keyword>
<gene>
    <name evidence="1" type="ORF">H0235_001737</name>
</gene>
<reference evidence="1" key="1">
    <citation type="journal article" date="2020" name="G3 (Bethesda)">
        <title>High-Quality Assemblies for Three Invasive Social Wasps from the &lt;i&gt;Vespula&lt;/i&gt; Genus.</title>
        <authorList>
            <person name="Harrop T.W.R."/>
            <person name="Guhlin J."/>
            <person name="McLaughlin G.M."/>
            <person name="Permina E."/>
            <person name="Stockwell P."/>
            <person name="Gilligan J."/>
            <person name="Le Lec M.F."/>
            <person name="Gruber M.A.M."/>
            <person name="Quinn O."/>
            <person name="Lovegrove M."/>
            <person name="Duncan E.J."/>
            <person name="Remnant E.J."/>
            <person name="Van Eeckhoven J."/>
            <person name="Graham B."/>
            <person name="Knapp R.A."/>
            <person name="Langford K.W."/>
            <person name="Kronenberg Z."/>
            <person name="Press M.O."/>
            <person name="Eacker S.M."/>
            <person name="Wilson-Rankin E.E."/>
            <person name="Purcell J."/>
            <person name="Lester P.J."/>
            <person name="Dearden P.K."/>
        </authorList>
    </citation>
    <scope>NUCLEOTIDE SEQUENCE</scope>
    <source>
        <strain evidence="1">Volc-1</strain>
    </source>
</reference>
<proteinExistence type="predicted"/>
<protein>
    <submittedName>
        <fullName evidence="1">Uncharacterized protein</fullName>
    </submittedName>
</protein>
<evidence type="ECO:0000313" key="2">
    <source>
        <dbReference type="Proteomes" id="UP000600918"/>
    </source>
</evidence>
<comment type="caution">
    <text evidence="1">The sequence shown here is derived from an EMBL/GenBank/DDBJ whole genome shotgun (WGS) entry which is preliminary data.</text>
</comment>
<accession>A0A834PIH9</accession>
<evidence type="ECO:0000313" key="1">
    <source>
        <dbReference type="EMBL" id="KAF7439346.1"/>
    </source>
</evidence>
<organism evidence="1 2">
    <name type="scientific">Vespula pensylvanica</name>
    <name type="common">Western yellow jacket</name>
    <name type="synonym">Wasp</name>
    <dbReference type="NCBI Taxonomy" id="30213"/>
    <lineage>
        <taxon>Eukaryota</taxon>
        <taxon>Metazoa</taxon>
        <taxon>Ecdysozoa</taxon>
        <taxon>Arthropoda</taxon>
        <taxon>Hexapoda</taxon>
        <taxon>Insecta</taxon>
        <taxon>Pterygota</taxon>
        <taxon>Neoptera</taxon>
        <taxon>Endopterygota</taxon>
        <taxon>Hymenoptera</taxon>
        <taxon>Apocrita</taxon>
        <taxon>Aculeata</taxon>
        <taxon>Vespoidea</taxon>
        <taxon>Vespidae</taxon>
        <taxon>Vespinae</taxon>
        <taxon>Vespula</taxon>
    </lineage>
</organism>
<dbReference type="AlphaFoldDB" id="A0A834PIH9"/>
<dbReference type="Proteomes" id="UP000600918">
    <property type="component" value="Unassembled WGS sequence"/>
</dbReference>